<dbReference type="GO" id="GO:0006508">
    <property type="term" value="P:proteolysis"/>
    <property type="evidence" value="ECO:0007669"/>
    <property type="project" value="UniProtKB-KW"/>
</dbReference>
<dbReference type="EMBL" id="CP022521">
    <property type="protein sequence ID" value="ASO19610.1"/>
    <property type="molecule type" value="Genomic_DNA"/>
</dbReference>
<sequence length="385" mass="38783">MSYRNLARMSAVVLLAAGTTAGLGTAAAADSTTAEEPAAVSPGLVSAMAAEFGIDERQAEIRLAQEADAMAAAPAAETAAGDAFGGSWFDPTSGDLIIGLTDPGQADEVRAEGVRTVPVEHSLATLDAAKDEIDALSRVEAAPLGIAGWRVDLETNRVVVDVVAGAEGPEVDAFLAAATATGPVTVAEVAEGPETFAAGTVGGDPYIINGNTRCSIGFSVHGGFVTAGHCGRVGSSVTGWDGSAMGSFAGSSFPGDDYGWVRIGHGWWTEPVVLGWGTVSDVLVRGSNVAPVGSSVCRSGSTTGWHCGTIQAFNVTVNYSQGAVHQMTQTSVCAEPGDSGGSYITGDQAQGVTSGGSGNCTTGGRTFFQPVNEILSVYGLSLVTA</sequence>
<dbReference type="Gene3D" id="3.30.300.50">
    <property type="match status" value="2"/>
</dbReference>
<dbReference type="EC" id="3.4.21.12" evidence="8"/>
<protein>
    <submittedName>
        <fullName evidence="8">Alpha-lytic protease</fullName>
        <ecNumber evidence="8">3.4.21.12</ecNumber>
    </submittedName>
</protein>
<dbReference type="CDD" id="cd21112">
    <property type="entry name" value="alphaLP-like"/>
    <property type="match status" value="1"/>
</dbReference>
<keyword evidence="2 8" id="KW-0645">Protease</keyword>
<dbReference type="GO" id="GO:0005576">
    <property type="term" value="C:extracellular region"/>
    <property type="evidence" value="ECO:0007669"/>
    <property type="project" value="InterPro"/>
</dbReference>
<keyword evidence="3" id="KW-0732">Signal</keyword>
<dbReference type="InterPro" id="IPR009003">
    <property type="entry name" value="Peptidase_S1_PA"/>
</dbReference>
<keyword evidence="6" id="KW-0865">Zymogen</keyword>
<dbReference type="InterPro" id="IPR004236">
    <property type="entry name" value="Pept_S1_alpha_lytic"/>
</dbReference>
<evidence type="ECO:0000256" key="3">
    <source>
        <dbReference type="ARBA" id="ARBA00022729"/>
    </source>
</evidence>
<keyword evidence="5" id="KW-0720">Serine protease</keyword>
<dbReference type="InterPro" id="IPR001254">
    <property type="entry name" value="Trypsin_dom"/>
</dbReference>
<dbReference type="Proteomes" id="UP000204221">
    <property type="component" value="Chromosome"/>
</dbReference>
<dbReference type="InterPro" id="IPR035070">
    <property type="entry name" value="Streptogrisin_prodomain"/>
</dbReference>
<dbReference type="KEGG" id="ahg:AHOG_09830"/>
<evidence type="ECO:0000313" key="9">
    <source>
        <dbReference type="Proteomes" id="UP000204221"/>
    </source>
</evidence>
<evidence type="ECO:0000256" key="1">
    <source>
        <dbReference type="ARBA" id="ARBA00007664"/>
    </source>
</evidence>
<keyword evidence="7" id="KW-1015">Disulfide bond</keyword>
<dbReference type="PIRSF" id="PIRSF001134">
    <property type="entry name" value="Streptogrisin"/>
    <property type="match status" value="1"/>
</dbReference>
<evidence type="ECO:0000313" key="8">
    <source>
        <dbReference type="EMBL" id="ASO19610.1"/>
    </source>
</evidence>
<dbReference type="PRINTS" id="PR00861">
    <property type="entry name" value="ALYTICPTASE"/>
</dbReference>
<name>A0A221W1I6_9PSEU</name>
<dbReference type="AlphaFoldDB" id="A0A221W1I6"/>
<evidence type="ECO:0000256" key="2">
    <source>
        <dbReference type="ARBA" id="ARBA00022670"/>
    </source>
</evidence>
<dbReference type="Gene3D" id="2.40.10.10">
    <property type="entry name" value="Trypsin-like serine proteases"/>
    <property type="match status" value="2"/>
</dbReference>
<dbReference type="SUPFAM" id="SSF50494">
    <property type="entry name" value="Trypsin-like serine proteases"/>
    <property type="match status" value="1"/>
</dbReference>
<gene>
    <name evidence="8" type="primary">alpha-LP7</name>
    <name evidence="8" type="ORF">AHOG_09830</name>
</gene>
<organism evidence="8 9">
    <name type="scientific">Actinoalloteichus hoggarensis</name>
    <dbReference type="NCBI Taxonomy" id="1470176"/>
    <lineage>
        <taxon>Bacteria</taxon>
        <taxon>Bacillati</taxon>
        <taxon>Actinomycetota</taxon>
        <taxon>Actinomycetes</taxon>
        <taxon>Pseudonocardiales</taxon>
        <taxon>Pseudonocardiaceae</taxon>
        <taxon>Actinoalloteichus</taxon>
    </lineage>
</organism>
<dbReference type="OrthoDB" id="8781117at2"/>
<reference evidence="8 9" key="1">
    <citation type="submission" date="2017-07" db="EMBL/GenBank/DDBJ databases">
        <title>Complete genome sequence of Actinoalloteichus hoggarensis DSM 45943, type strain of Actinoalloteichus hoggarensis.</title>
        <authorList>
            <person name="Ruckert C."/>
            <person name="Nouioui I."/>
            <person name="Willmese J."/>
            <person name="van Wezel G."/>
            <person name="Klenk H.-P."/>
            <person name="Kalinowski J."/>
            <person name="Zotchev S.B."/>
        </authorList>
    </citation>
    <scope>NUCLEOTIDE SEQUENCE [LARGE SCALE GENOMIC DNA]</scope>
    <source>
        <strain evidence="8 9">DSM 45943</strain>
    </source>
</reference>
<evidence type="ECO:0000256" key="6">
    <source>
        <dbReference type="ARBA" id="ARBA00023145"/>
    </source>
</evidence>
<dbReference type="GO" id="GO:0004252">
    <property type="term" value="F:serine-type endopeptidase activity"/>
    <property type="evidence" value="ECO:0007669"/>
    <property type="project" value="InterPro"/>
</dbReference>
<dbReference type="InterPro" id="IPR001316">
    <property type="entry name" value="Pept_S1A_streptogrisin"/>
</dbReference>
<proteinExistence type="inferred from homology"/>
<keyword evidence="9" id="KW-1185">Reference proteome</keyword>
<keyword evidence="4 8" id="KW-0378">Hydrolase</keyword>
<dbReference type="Pfam" id="PF02983">
    <property type="entry name" value="Pro_Al_protease"/>
    <property type="match status" value="1"/>
</dbReference>
<evidence type="ECO:0000256" key="5">
    <source>
        <dbReference type="ARBA" id="ARBA00022825"/>
    </source>
</evidence>
<evidence type="ECO:0000256" key="7">
    <source>
        <dbReference type="ARBA" id="ARBA00023157"/>
    </source>
</evidence>
<dbReference type="Pfam" id="PF00089">
    <property type="entry name" value="Trypsin"/>
    <property type="match status" value="1"/>
</dbReference>
<dbReference type="InterPro" id="IPR043504">
    <property type="entry name" value="Peptidase_S1_PA_chymotrypsin"/>
</dbReference>
<comment type="similarity">
    <text evidence="1">Belongs to the peptidase S1 family.</text>
</comment>
<accession>A0A221W1I6</accession>
<dbReference type="RefSeq" id="WP_093941088.1">
    <property type="nucleotide sequence ID" value="NZ_CP022521.1"/>
</dbReference>
<evidence type="ECO:0000256" key="4">
    <source>
        <dbReference type="ARBA" id="ARBA00022801"/>
    </source>
</evidence>